<feature type="transmembrane region" description="Helical" evidence="1">
    <location>
        <begin position="39"/>
        <end position="58"/>
    </location>
</feature>
<keyword evidence="1" id="KW-0812">Transmembrane</keyword>
<organism evidence="2 3">
    <name type="scientific">Amycolatopsis acidiphila</name>
    <dbReference type="NCBI Taxonomy" id="715473"/>
    <lineage>
        <taxon>Bacteria</taxon>
        <taxon>Bacillati</taxon>
        <taxon>Actinomycetota</taxon>
        <taxon>Actinomycetes</taxon>
        <taxon>Pseudonocardiales</taxon>
        <taxon>Pseudonocardiaceae</taxon>
        <taxon>Amycolatopsis</taxon>
    </lineage>
</organism>
<protein>
    <submittedName>
        <fullName evidence="2">Uncharacterized protein</fullName>
    </submittedName>
</protein>
<feature type="transmembrane region" description="Helical" evidence="1">
    <location>
        <begin position="142"/>
        <end position="164"/>
    </location>
</feature>
<dbReference type="RefSeq" id="WP_144634910.1">
    <property type="nucleotide sequence ID" value="NZ_BNAX01000011.1"/>
</dbReference>
<feature type="transmembrane region" description="Helical" evidence="1">
    <location>
        <begin position="111"/>
        <end position="130"/>
    </location>
</feature>
<dbReference type="EMBL" id="VJZA01000006">
    <property type="protein sequence ID" value="TVT24531.1"/>
    <property type="molecule type" value="Genomic_DNA"/>
</dbReference>
<comment type="caution">
    <text evidence="2">The sequence shown here is derived from an EMBL/GenBank/DDBJ whole genome shotgun (WGS) entry which is preliminary data.</text>
</comment>
<accession>A0A558AK11</accession>
<dbReference type="AlphaFoldDB" id="A0A558AK11"/>
<sequence>MRNLLEKHRKRFLDHLEERERRRAGKLQSWRTRRHRRRLTVALAVANLLMVVGALFLRQGVLDWFFVLWFGGYLIWMVPFALLRILTGKMSSSFSALLDEREREWRHRVSYVGYQVLIVLMVLAMCYLLAIARQPHAAERGAVMLSALLMVGSSVPALVLGWALPDDLPEENLA</sequence>
<name>A0A558AK11_9PSEU</name>
<evidence type="ECO:0000313" key="2">
    <source>
        <dbReference type="EMBL" id="TVT24531.1"/>
    </source>
</evidence>
<gene>
    <name evidence="2" type="ORF">FNH06_06040</name>
</gene>
<dbReference type="Proteomes" id="UP000318578">
    <property type="component" value="Unassembled WGS sequence"/>
</dbReference>
<keyword evidence="1" id="KW-0472">Membrane</keyword>
<feature type="transmembrane region" description="Helical" evidence="1">
    <location>
        <begin position="64"/>
        <end position="86"/>
    </location>
</feature>
<evidence type="ECO:0000313" key="3">
    <source>
        <dbReference type="Proteomes" id="UP000318578"/>
    </source>
</evidence>
<keyword evidence="1" id="KW-1133">Transmembrane helix</keyword>
<keyword evidence="3" id="KW-1185">Reference proteome</keyword>
<dbReference type="OrthoDB" id="8896802at2"/>
<evidence type="ECO:0000256" key="1">
    <source>
        <dbReference type="SAM" id="Phobius"/>
    </source>
</evidence>
<reference evidence="2 3" key="1">
    <citation type="submission" date="2019-07" db="EMBL/GenBank/DDBJ databases">
        <title>New species of Amycolatopsis and Streptomyces.</title>
        <authorList>
            <person name="Duangmal K."/>
            <person name="Teo W.F.A."/>
            <person name="Lipun K."/>
        </authorList>
    </citation>
    <scope>NUCLEOTIDE SEQUENCE [LARGE SCALE GENOMIC DNA]</scope>
    <source>
        <strain evidence="2 3">JCM 30562</strain>
    </source>
</reference>
<proteinExistence type="predicted"/>